<proteinExistence type="predicted"/>
<dbReference type="RefSeq" id="XP_041432824.1">
    <property type="nucleotide sequence ID" value="XM_041576890.1"/>
</dbReference>
<organism evidence="1 2">
    <name type="scientific">Xenopus laevis</name>
    <name type="common">African clawed frog</name>
    <dbReference type="NCBI Taxonomy" id="8355"/>
    <lineage>
        <taxon>Eukaryota</taxon>
        <taxon>Metazoa</taxon>
        <taxon>Chordata</taxon>
        <taxon>Craniata</taxon>
        <taxon>Vertebrata</taxon>
        <taxon>Euteleostomi</taxon>
        <taxon>Amphibia</taxon>
        <taxon>Batrachia</taxon>
        <taxon>Anura</taxon>
        <taxon>Pipoidea</taxon>
        <taxon>Pipidae</taxon>
        <taxon>Xenopodinae</taxon>
        <taxon>Xenopus</taxon>
        <taxon>Xenopus</taxon>
    </lineage>
</organism>
<dbReference type="OrthoDB" id="25620at2759"/>
<dbReference type="InterPro" id="IPR027417">
    <property type="entry name" value="P-loop_NTPase"/>
</dbReference>
<protein>
    <submittedName>
        <fullName evidence="2">Uncharacterized protein LOC121398159</fullName>
    </submittedName>
</protein>
<sequence>MAEYERPEDHVKDYILRFSLDRCALGSQGYNRVLLQLFGFMGHGKSSLINSCKYVLGDGDYKARAKTSRSHGGVTVNRKAYRLTRTITIVDNRGYSRFNAFETGEIYAQLGNFVPLNEKVEWTNDFETMISRLEDSEMDPNFTDLTVPIFVYSVKKGLNDGEKRETKEFIENCRLMTGVYPIVVLTHKMSGDYTKAENDFKLMGVEQIIKLENYTKRDHHKTKERHKELLKFLYCTLEDVKFQMRYPKNPRRERIERKKFLIKFLHDRDMKERKEKDRRRLDRQGYMRVNSTGLLNVIYK</sequence>
<dbReference type="AlphaFoldDB" id="A0A1L8EZG5"/>
<dbReference type="Gene3D" id="3.40.50.300">
    <property type="entry name" value="P-loop containing nucleotide triphosphate hydrolases"/>
    <property type="match status" value="1"/>
</dbReference>
<dbReference type="KEGG" id="xla:121398159"/>
<accession>A0A1L8EZG5</accession>
<gene>
    <name evidence="2" type="primary">LOC121398159</name>
</gene>
<evidence type="ECO:0000313" key="1">
    <source>
        <dbReference type="Proteomes" id="UP000186698"/>
    </source>
</evidence>
<reference evidence="2" key="1">
    <citation type="submission" date="2025-08" db="UniProtKB">
        <authorList>
            <consortium name="RefSeq"/>
        </authorList>
    </citation>
    <scope>IDENTIFICATION</scope>
    <source>
        <strain evidence="2">J_2021</strain>
        <tissue evidence="2">Erythrocytes</tissue>
    </source>
</reference>
<dbReference type="CTD" id="121398159"/>
<dbReference type="Proteomes" id="UP000186698">
    <property type="component" value="Chromosome 9_10L"/>
</dbReference>
<dbReference type="SUPFAM" id="SSF52540">
    <property type="entry name" value="P-loop containing nucleoside triphosphate hydrolases"/>
    <property type="match status" value="1"/>
</dbReference>
<dbReference type="OMA" id="WTNDFET"/>
<dbReference type="PaxDb" id="8355-A0A1L8EZG5"/>
<name>A0A1L8EZG5_XENLA</name>
<dbReference type="GeneID" id="121398159"/>
<evidence type="ECO:0000313" key="2">
    <source>
        <dbReference type="RefSeq" id="XP_041432824.1"/>
    </source>
</evidence>
<keyword evidence="1" id="KW-1185">Reference proteome</keyword>